<dbReference type="EMBL" id="JARRAG010000002">
    <property type="protein sequence ID" value="MDG3005877.1"/>
    <property type="molecule type" value="Genomic_DNA"/>
</dbReference>
<organism evidence="3 4">
    <name type="scientific">Paludisphaera mucosa</name>
    <dbReference type="NCBI Taxonomy" id="3030827"/>
    <lineage>
        <taxon>Bacteria</taxon>
        <taxon>Pseudomonadati</taxon>
        <taxon>Planctomycetota</taxon>
        <taxon>Planctomycetia</taxon>
        <taxon>Isosphaerales</taxon>
        <taxon>Isosphaeraceae</taxon>
        <taxon>Paludisphaera</taxon>
    </lineage>
</organism>
<proteinExistence type="predicted"/>
<keyword evidence="4" id="KW-1185">Reference proteome</keyword>
<evidence type="ECO:0000313" key="3">
    <source>
        <dbReference type="EMBL" id="MDG3005877.1"/>
    </source>
</evidence>
<name>A0ABT6FE72_9BACT</name>
<evidence type="ECO:0000259" key="2">
    <source>
        <dbReference type="Pfam" id="PF13340"/>
    </source>
</evidence>
<dbReference type="InterPro" id="IPR025161">
    <property type="entry name" value="IS402-like_dom"/>
</dbReference>
<comment type="caution">
    <text evidence="3">The sequence shown here is derived from an EMBL/GenBank/DDBJ whole genome shotgun (WGS) entry which is preliminary data.</text>
</comment>
<protein>
    <submittedName>
        <fullName evidence="3">Transposase</fullName>
    </submittedName>
</protein>
<feature type="compositionally biased region" description="Low complexity" evidence="1">
    <location>
        <begin position="113"/>
        <end position="134"/>
    </location>
</feature>
<dbReference type="Pfam" id="PF13340">
    <property type="entry name" value="DUF4096"/>
    <property type="match status" value="1"/>
</dbReference>
<accession>A0ABT6FE72</accession>
<dbReference type="Proteomes" id="UP001216907">
    <property type="component" value="Unassembled WGS sequence"/>
</dbReference>
<evidence type="ECO:0000256" key="1">
    <source>
        <dbReference type="SAM" id="MobiDB-lite"/>
    </source>
</evidence>
<dbReference type="PANTHER" id="PTHR46637">
    <property type="entry name" value="TIS1421-TRANSPOSASE PROTEIN A"/>
    <property type="match status" value="1"/>
</dbReference>
<reference evidence="3 4" key="1">
    <citation type="submission" date="2023-03" db="EMBL/GenBank/DDBJ databases">
        <title>Paludisphaera mucosa sp. nov. a novel planctomycete from northern fen.</title>
        <authorList>
            <person name="Ivanova A."/>
        </authorList>
    </citation>
    <scope>NUCLEOTIDE SEQUENCE [LARGE SCALE GENOMIC DNA]</scope>
    <source>
        <strain evidence="3 4">Pla2</strain>
    </source>
</reference>
<dbReference type="RefSeq" id="WP_277862201.1">
    <property type="nucleotide sequence ID" value="NZ_JARRAG010000002.1"/>
</dbReference>
<dbReference type="PANTHER" id="PTHR46637:SF1">
    <property type="entry name" value="BLL5188 PROTEIN"/>
    <property type="match status" value="1"/>
</dbReference>
<gene>
    <name evidence="3" type="ORF">PZE19_18990</name>
</gene>
<evidence type="ECO:0000313" key="4">
    <source>
        <dbReference type="Proteomes" id="UP001216907"/>
    </source>
</evidence>
<dbReference type="InterPro" id="IPR052909">
    <property type="entry name" value="Transposase_6_like"/>
</dbReference>
<feature type="region of interest" description="Disordered" evidence="1">
    <location>
        <begin position="103"/>
        <end position="134"/>
    </location>
</feature>
<feature type="domain" description="Insertion element IS402-like" evidence="2">
    <location>
        <begin position="7"/>
        <end position="79"/>
    </location>
</feature>
<sequence>MSHRHAISDTDFRRIERLLPGRPGQHGGVARDNHRFLDAALWIARTGAAWADLPERLGNGNSQWRRFDSWAAEGRWDPILAELRDPDLDRLILDSTAVRAHPCAAGAKKSGTAPAARPIRPSAAAGAGSAPRST</sequence>